<evidence type="ECO:0000313" key="9">
    <source>
        <dbReference type="Ensembl" id="ENSVKKP00000019255.1"/>
    </source>
</evidence>
<feature type="region of interest" description="Disordered" evidence="7">
    <location>
        <begin position="24"/>
        <end position="125"/>
    </location>
</feature>
<keyword evidence="6" id="KW-0838">Vasoactive</keyword>
<dbReference type="Pfam" id="PF00212">
    <property type="entry name" value="ANP"/>
    <property type="match status" value="1"/>
</dbReference>
<evidence type="ECO:0000256" key="2">
    <source>
        <dbReference type="ARBA" id="ARBA00022525"/>
    </source>
</evidence>
<keyword evidence="3" id="KW-0800">Toxin</keyword>
<dbReference type="GO" id="GO:0005179">
    <property type="term" value="F:hormone activity"/>
    <property type="evidence" value="ECO:0007669"/>
    <property type="project" value="InterPro"/>
</dbReference>
<dbReference type="RefSeq" id="XP_044301485.1">
    <property type="nucleotide sequence ID" value="XM_044445550.1"/>
</dbReference>
<dbReference type="GO" id="GO:0008217">
    <property type="term" value="P:regulation of blood pressure"/>
    <property type="evidence" value="ECO:0007669"/>
    <property type="project" value="UniProtKB-KW"/>
</dbReference>
<organism evidence="9 10">
    <name type="scientific">Varanus komodoensis</name>
    <name type="common">Komodo dragon</name>
    <dbReference type="NCBI Taxonomy" id="61221"/>
    <lineage>
        <taxon>Eukaryota</taxon>
        <taxon>Metazoa</taxon>
        <taxon>Chordata</taxon>
        <taxon>Craniata</taxon>
        <taxon>Vertebrata</taxon>
        <taxon>Euteleostomi</taxon>
        <taxon>Lepidosauria</taxon>
        <taxon>Squamata</taxon>
        <taxon>Bifurcata</taxon>
        <taxon>Unidentata</taxon>
        <taxon>Episquamata</taxon>
        <taxon>Toxicofera</taxon>
        <taxon>Anguimorpha</taxon>
        <taxon>Paleoanguimorpha</taxon>
        <taxon>Varanoidea</taxon>
        <taxon>Varanidae</taxon>
        <taxon>Varanus</taxon>
    </lineage>
</organism>
<dbReference type="KEGG" id="vko:123031087"/>
<keyword evidence="10" id="KW-1185">Reference proteome</keyword>
<comment type="similarity">
    <text evidence="6">Belongs to the natriuretic peptide family.</text>
</comment>
<keyword evidence="2" id="KW-0964">Secreted</keyword>
<dbReference type="GO" id="GO:0005576">
    <property type="term" value="C:extracellular region"/>
    <property type="evidence" value="ECO:0007669"/>
    <property type="project" value="UniProtKB-SubCell"/>
</dbReference>
<dbReference type="InterPro" id="IPR030480">
    <property type="entry name" value="Natr_peptide_CS"/>
</dbReference>
<dbReference type="AlphaFoldDB" id="A0A8D2LBM0"/>
<dbReference type="Proteomes" id="UP000694545">
    <property type="component" value="Unplaced"/>
</dbReference>
<evidence type="ECO:0000256" key="3">
    <source>
        <dbReference type="ARBA" id="ARBA00022656"/>
    </source>
</evidence>
<dbReference type="PRINTS" id="PR00710">
    <property type="entry name" value="NATPEPTIDES"/>
</dbReference>
<dbReference type="GO" id="GO:0097746">
    <property type="term" value="P:blood vessel diameter maintenance"/>
    <property type="evidence" value="ECO:0007669"/>
    <property type="project" value="UniProtKB-KW"/>
</dbReference>
<evidence type="ECO:0000256" key="7">
    <source>
        <dbReference type="SAM" id="MobiDB-lite"/>
    </source>
</evidence>
<evidence type="ECO:0000313" key="10">
    <source>
        <dbReference type="Proteomes" id="UP000694545"/>
    </source>
</evidence>
<evidence type="ECO:0000256" key="6">
    <source>
        <dbReference type="RuleBase" id="RU003686"/>
    </source>
</evidence>
<dbReference type="GO" id="GO:0090729">
    <property type="term" value="F:toxin activity"/>
    <property type="evidence" value="ECO:0007669"/>
    <property type="project" value="UniProtKB-KW"/>
</dbReference>
<dbReference type="InterPro" id="IPR000663">
    <property type="entry name" value="Natr_peptide"/>
</dbReference>
<evidence type="ECO:0000256" key="4">
    <source>
        <dbReference type="ARBA" id="ARBA00022924"/>
    </source>
</evidence>
<feature type="chain" id="PRO_5034283349" evidence="8">
    <location>
        <begin position="25"/>
        <end position="125"/>
    </location>
</feature>
<dbReference type="PROSITE" id="PS00263">
    <property type="entry name" value="NATRIURETIC_PEPTIDE"/>
    <property type="match status" value="1"/>
</dbReference>
<sequence>MDPRLVRAGSLVLLLALLVQDQGAAHPARPGQEFPLQNKLSADSSEVPRRDASLAAGAPGEEDAQSTFQEFIRDRRTPPGPPRKNRRLSPGGGCFGTRLDRIGSASGLGCGSGSSNAGSGTAGKK</sequence>
<comment type="subcellular location">
    <subcellularLocation>
        <location evidence="1 6">Secreted</location>
    </subcellularLocation>
</comment>
<dbReference type="InterPro" id="IPR002408">
    <property type="entry name" value="Natriuretic_peptide_brain"/>
</dbReference>
<gene>
    <name evidence="9" type="primary">LOC123031087</name>
</gene>
<dbReference type="Ensembl" id="ENSVKKT00000019729.1">
    <property type="protein sequence ID" value="ENSVKKP00000019255.1"/>
    <property type="gene ID" value="ENSVKKG00000013079.1"/>
</dbReference>
<name>A0A8D2LBM0_VARKO</name>
<reference evidence="9" key="2">
    <citation type="submission" date="2025-09" db="UniProtKB">
        <authorList>
            <consortium name="Ensembl"/>
        </authorList>
    </citation>
    <scope>IDENTIFICATION</scope>
</reference>
<keyword evidence="8" id="KW-0732">Signal</keyword>
<evidence type="ECO:0000256" key="5">
    <source>
        <dbReference type="ARBA" id="ARBA00023157"/>
    </source>
</evidence>
<dbReference type="GeneID" id="123031087"/>
<evidence type="ECO:0000256" key="1">
    <source>
        <dbReference type="ARBA" id="ARBA00004613"/>
    </source>
</evidence>
<evidence type="ECO:0000256" key="8">
    <source>
        <dbReference type="SAM" id="SignalP"/>
    </source>
</evidence>
<keyword evidence="5" id="KW-1015">Disulfide bond</keyword>
<dbReference type="SMART" id="SM00183">
    <property type="entry name" value="NAT_PEP"/>
    <property type="match status" value="1"/>
</dbReference>
<dbReference type="PRINTS" id="PR00712">
    <property type="entry name" value="BNATPEPTIDE"/>
</dbReference>
<proteinExistence type="inferred from homology"/>
<feature type="signal peptide" evidence="8">
    <location>
        <begin position="1"/>
        <end position="24"/>
    </location>
</feature>
<keyword evidence="4" id="KW-0382">Hypotensive agent</keyword>
<accession>A0A8D2LBM0</accession>
<protein>
    <submittedName>
        <fullName evidence="9">Uncharacterized protein</fullName>
    </submittedName>
</protein>
<reference evidence="9" key="1">
    <citation type="submission" date="2025-08" db="UniProtKB">
        <authorList>
            <consortium name="Ensembl"/>
        </authorList>
    </citation>
    <scope>IDENTIFICATION</scope>
</reference>